<sequence>METSEAAKKRILPAWMTERRTEPAQKWAEMRRKRRKKVWTRTETVYCMNEAELVDAALCVLAEKSKGREVEMTSSEDEAQEPQQVMVDPQWTSVSGCGDAGAQSHGNESETLNKLSVSACNKKTKPDEDDDALKFVREIFFT</sequence>
<dbReference type="EMBL" id="CM037619">
    <property type="protein sequence ID" value="KAH8007042.1"/>
    <property type="molecule type" value="Genomic_DNA"/>
</dbReference>
<comment type="caution">
    <text evidence="1">The sequence shown here is derived from an EMBL/GenBank/DDBJ whole genome shotgun (WGS) entry which is preliminary data.</text>
</comment>
<name>A0ACB8FNT0_9SAUR</name>
<organism evidence="1 2">
    <name type="scientific">Sphaerodactylus townsendi</name>
    <dbReference type="NCBI Taxonomy" id="933632"/>
    <lineage>
        <taxon>Eukaryota</taxon>
        <taxon>Metazoa</taxon>
        <taxon>Chordata</taxon>
        <taxon>Craniata</taxon>
        <taxon>Vertebrata</taxon>
        <taxon>Euteleostomi</taxon>
        <taxon>Lepidosauria</taxon>
        <taxon>Squamata</taxon>
        <taxon>Bifurcata</taxon>
        <taxon>Gekkota</taxon>
        <taxon>Sphaerodactylidae</taxon>
        <taxon>Sphaerodactylus</taxon>
    </lineage>
</organism>
<evidence type="ECO:0000313" key="1">
    <source>
        <dbReference type="EMBL" id="KAH8007042.1"/>
    </source>
</evidence>
<gene>
    <name evidence="1" type="ORF">K3G42_016323</name>
</gene>
<evidence type="ECO:0000313" key="2">
    <source>
        <dbReference type="Proteomes" id="UP000827872"/>
    </source>
</evidence>
<reference evidence="1" key="1">
    <citation type="submission" date="2021-08" db="EMBL/GenBank/DDBJ databases">
        <title>The first chromosome-level gecko genome reveals the dynamic sex chromosomes of Neotropical dwarf geckos (Sphaerodactylidae: Sphaerodactylus).</title>
        <authorList>
            <person name="Pinto B.J."/>
            <person name="Keating S.E."/>
            <person name="Gamble T."/>
        </authorList>
    </citation>
    <scope>NUCLEOTIDE SEQUENCE</scope>
    <source>
        <strain evidence="1">TG3544</strain>
    </source>
</reference>
<keyword evidence="2" id="KW-1185">Reference proteome</keyword>
<protein>
    <submittedName>
        <fullName evidence="1">Uncharacterized protein</fullName>
    </submittedName>
</protein>
<accession>A0ACB8FNT0</accession>
<dbReference type="Proteomes" id="UP000827872">
    <property type="component" value="Linkage Group LG06"/>
</dbReference>
<proteinExistence type="predicted"/>